<dbReference type="GO" id="GO:0010556">
    <property type="term" value="P:regulation of macromolecule biosynthetic process"/>
    <property type="evidence" value="ECO:0007669"/>
    <property type="project" value="UniProtKB-ARBA"/>
</dbReference>
<evidence type="ECO:0000256" key="1">
    <source>
        <dbReference type="ARBA" id="ARBA00006485"/>
    </source>
</evidence>
<evidence type="ECO:0000256" key="7">
    <source>
        <dbReference type="ARBA" id="ARBA00022840"/>
    </source>
</evidence>
<dbReference type="FunFam" id="1.10.510.10:FF:000211">
    <property type="entry name" value="Cyclin-dependent kinase G-2"/>
    <property type="match status" value="1"/>
</dbReference>
<dbReference type="PROSITE" id="PS50011">
    <property type="entry name" value="PROTEIN_KINASE_DOM"/>
    <property type="match status" value="1"/>
</dbReference>
<name>E1ZL30_CHLVA</name>
<dbReference type="GO" id="GO:0004674">
    <property type="term" value="F:protein serine/threonine kinase activity"/>
    <property type="evidence" value="ECO:0007669"/>
    <property type="project" value="UniProtKB-KW"/>
</dbReference>
<dbReference type="eggNOG" id="KOG0663">
    <property type="taxonomic scope" value="Eukaryota"/>
</dbReference>
<protein>
    <recommendedName>
        <fullName evidence="9">Protein kinase domain-containing protein</fullName>
    </recommendedName>
</protein>
<keyword evidence="7" id="KW-0067">ATP-binding</keyword>
<keyword evidence="11" id="KW-1185">Reference proteome</keyword>
<dbReference type="GO" id="GO:0007346">
    <property type="term" value="P:regulation of mitotic cell cycle"/>
    <property type="evidence" value="ECO:0007669"/>
    <property type="project" value="TreeGrafter"/>
</dbReference>
<dbReference type="Gene3D" id="3.30.200.20">
    <property type="entry name" value="Phosphorylase Kinase, domain 1"/>
    <property type="match status" value="1"/>
</dbReference>
<keyword evidence="2" id="KW-0723">Serine/threonine-protein kinase</keyword>
<dbReference type="InterPro" id="IPR000719">
    <property type="entry name" value="Prot_kinase_dom"/>
</dbReference>
<dbReference type="SMART" id="SM00220">
    <property type="entry name" value="S_TKc"/>
    <property type="match status" value="1"/>
</dbReference>
<evidence type="ECO:0000256" key="4">
    <source>
        <dbReference type="ARBA" id="ARBA00022679"/>
    </source>
</evidence>
<dbReference type="InterPro" id="IPR008271">
    <property type="entry name" value="Ser/Thr_kinase_AS"/>
</dbReference>
<dbReference type="STRING" id="554065.E1ZL30"/>
<dbReference type="InterPro" id="IPR045267">
    <property type="entry name" value="CDK11/PITSLRE_STKc"/>
</dbReference>
<evidence type="ECO:0000256" key="5">
    <source>
        <dbReference type="ARBA" id="ARBA00022741"/>
    </source>
</evidence>
<dbReference type="InterPro" id="IPR050108">
    <property type="entry name" value="CDK"/>
</dbReference>
<dbReference type="GO" id="GO:0080090">
    <property type="term" value="P:regulation of primary metabolic process"/>
    <property type="evidence" value="ECO:0007669"/>
    <property type="project" value="UniProtKB-ARBA"/>
</dbReference>
<keyword evidence="4" id="KW-0808">Transferase</keyword>
<reference evidence="10 11" key="1">
    <citation type="journal article" date="2010" name="Plant Cell">
        <title>The Chlorella variabilis NC64A genome reveals adaptation to photosymbiosis, coevolution with viruses, and cryptic sex.</title>
        <authorList>
            <person name="Blanc G."/>
            <person name="Duncan G."/>
            <person name="Agarkova I."/>
            <person name="Borodovsky M."/>
            <person name="Gurnon J."/>
            <person name="Kuo A."/>
            <person name="Lindquist E."/>
            <person name="Lucas S."/>
            <person name="Pangilinan J."/>
            <person name="Polle J."/>
            <person name="Salamov A."/>
            <person name="Terry A."/>
            <person name="Yamada T."/>
            <person name="Dunigan D.D."/>
            <person name="Grigoriev I.V."/>
            <person name="Claverie J.M."/>
            <person name="Van Etten J.L."/>
        </authorList>
    </citation>
    <scope>NUCLEOTIDE SEQUENCE [LARGE SCALE GENOMIC DNA]</scope>
    <source>
        <strain evidence="10 11">NC64A</strain>
    </source>
</reference>
<sequence>MLEECRSVECYEKLNRISEGTYGVVYRARDRETGEICALKKVKLEKERDGFPLTSIREINILLSLDHPHIVNVSEVVVGPSLDAVFMVMEYADHDLKAVMEERMTQPFSVAEVKTLMLQLLSGMAYLHDSWVLHRDLKTSNILYTNRGELKLCDFGLARQYGSPLAPYTHMVVTLWYRAPELLLGQRKYSTAVDVWSIGCIMAELLSKEALFPSKTEIDALTLILKTMGSPTEATWPGLSQLPHARKFNLGKYPSGSLRQRFPPAGLGFDGRPALSEAGFNLLSRLLELCPERRISCADALDHPWFREHPLPKDKALMPTFPATNDATQARHAAQRRAASQAAAAKVAGK</sequence>
<dbReference type="Pfam" id="PF00069">
    <property type="entry name" value="Pkinase"/>
    <property type="match status" value="1"/>
</dbReference>
<keyword evidence="3" id="KW-0597">Phosphoprotein</keyword>
<dbReference type="PANTHER" id="PTHR24056">
    <property type="entry name" value="CELL DIVISION PROTEIN KINASE"/>
    <property type="match status" value="1"/>
</dbReference>
<dbReference type="KEGG" id="cvr:CHLNCDRAFT_56262"/>
<dbReference type="RefSeq" id="XP_005845688.1">
    <property type="nucleotide sequence ID" value="XM_005845626.1"/>
</dbReference>
<dbReference type="GO" id="GO:0005524">
    <property type="term" value="F:ATP binding"/>
    <property type="evidence" value="ECO:0007669"/>
    <property type="project" value="UniProtKB-KW"/>
</dbReference>
<dbReference type="FunCoup" id="E1ZL30">
    <property type="interactions" value="1704"/>
</dbReference>
<evidence type="ECO:0000256" key="6">
    <source>
        <dbReference type="ARBA" id="ARBA00022777"/>
    </source>
</evidence>
<dbReference type="OrthoDB" id="1732493at2759"/>
<dbReference type="EMBL" id="GL433851">
    <property type="protein sequence ID" value="EFN53586.1"/>
    <property type="molecule type" value="Genomic_DNA"/>
</dbReference>
<dbReference type="CDD" id="cd07843">
    <property type="entry name" value="STKc_CDC2L1"/>
    <property type="match status" value="1"/>
</dbReference>
<keyword evidence="5" id="KW-0547">Nucleotide-binding</keyword>
<evidence type="ECO:0000259" key="9">
    <source>
        <dbReference type="PROSITE" id="PS50011"/>
    </source>
</evidence>
<dbReference type="InParanoid" id="E1ZL30"/>
<evidence type="ECO:0000313" key="10">
    <source>
        <dbReference type="EMBL" id="EFN53586.1"/>
    </source>
</evidence>
<dbReference type="PANTHER" id="PTHR24056:SF107">
    <property type="entry name" value="CYCLIN-DEPENDENT KINASE 11A-RELATED"/>
    <property type="match status" value="1"/>
</dbReference>
<comment type="similarity">
    <text evidence="1">Belongs to the protein kinase superfamily. CMGC Ser/Thr protein kinase family. CDC2/CDKX subfamily.</text>
</comment>
<dbReference type="FunFam" id="3.30.200.20:FF:000172">
    <property type="entry name" value="cyclin-dependent kinase G-2 isoform X1"/>
    <property type="match status" value="1"/>
</dbReference>
<dbReference type="OMA" id="WVARATN"/>
<proteinExistence type="inferred from homology"/>
<dbReference type="GeneID" id="17352948"/>
<dbReference type="AlphaFoldDB" id="E1ZL30"/>
<evidence type="ECO:0000313" key="11">
    <source>
        <dbReference type="Proteomes" id="UP000008141"/>
    </source>
</evidence>
<keyword evidence="6" id="KW-0418">Kinase</keyword>
<dbReference type="Gene3D" id="1.10.510.10">
    <property type="entry name" value="Transferase(Phosphotransferase) domain 1"/>
    <property type="match status" value="1"/>
</dbReference>
<organism evidence="11">
    <name type="scientific">Chlorella variabilis</name>
    <name type="common">Green alga</name>
    <dbReference type="NCBI Taxonomy" id="554065"/>
    <lineage>
        <taxon>Eukaryota</taxon>
        <taxon>Viridiplantae</taxon>
        <taxon>Chlorophyta</taxon>
        <taxon>core chlorophytes</taxon>
        <taxon>Trebouxiophyceae</taxon>
        <taxon>Chlorellales</taxon>
        <taxon>Chlorellaceae</taxon>
        <taxon>Chlorella clade</taxon>
        <taxon>Chlorella</taxon>
    </lineage>
</organism>
<dbReference type="SUPFAM" id="SSF56112">
    <property type="entry name" value="Protein kinase-like (PK-like)"/>
    <property type="match status" value="1"/>
</dbReference>
<evidence type="ECO:0000256" key="8">
    <source>
        <dbReference type="SAM" id="MobiDB-lite"/>
    </source>
</evidence>
<dbReference type="Proteomes" id="UP000008141">
    <property type="component" value="Unassembled WGS sequence"/>
</dbReference>
<evidence type="ECO:0000256" key="3">
    <source>
        <dbReference type="ARBA" id="ARBA00022553"/>
    </source>
</evidence>
<feature type="domain" description="Protein kinase" evidence="9">
    <location>
        <begin position="11"/>
        <end position="306"/>
    </location>
</feature>
<accession>E1ZL30</accession>
<feature type="region of interest" description="Disordered" evidence="8">
    <location>
        <begin position="327"/>
        <end position="350"/>
    </location>
</feature>
<dbReference type="GO" id="GO:0005634">
    <property type="term" value="C:nucleus"/>
    <property type="evidence" value="ECO:0007669"/>
    <property type="project" value="UniProtKB-ARBA"/>
</dbReference>
<dbReference type="InterPro" id="IPR011009">
    <property type="entry name" value="Kinase-like_dom_sf"/>
</dbReference>
<gene>
    <name evidence="10" type="ORF">CHLNCDRAFT_56262</name>
</gene>
<dbReference type="PROSITE" id="PS00108">
    <property type="entry name" value="PROTEIN_KINASE_ST"/>
    <property type="match status" value="1"/>
</dbReference>
<evidence type="ECO:0000256" key="2">
    <source>
        <dbReference type="ARBA" id="ARBA00022527"/>
    </source>
</evidence>